<dbReference type="AlphaFoldDB" id="A0AAD6USP6"/>
<feature type="signal peptide" evidence="1">
    <location>
        <begin position="1"/>
        <end position="27"/>
    </location>
</feature>
<dbReference type="EMBL" id="JARJCW010000125">
    <property type="protein sequence ID" value="KAJ7192000.1"/>
    <property type="molecule type" value="Genomic_DNA"/>
</dbReference>
<feature type="chain" id="PRO_5041913406" description="Secreted protein" evidence="1">
    <location>
        <begin position="28"/>
        <end position="246"/>
    </location>
</feature>
<evidence type="ECO:0000313" key="2">
    <source>
        <dbReference type="EMBL" id="KAJ7192000.1"/>
    </source>
</evidence>
<proteinExistence type="predicted"/>
<evidence type="ECO:0000256" key="1">
    <source>
        <dbReference type="SAM" id="SignalP"/>
    </source>
</evidence>
<sequence>MPCDIGHQLSVMLLSTTLCVLLPQVQCALLAQGHYRLHFDLRDPEEMHRASPTKKQWKTRVVRIKTCELPALFFARDPKPDGGSIPVAMRESTMSPISPSRLPYNLLLSCSTHVCYRTATHAACDARKCALIDKARACHGAVFPGARAVLSLFMQCTPHAARATAPSSTKVRECPGAVFPGARAVLLFLMGAVDPSLHRPCTPRANACSLSTMALRVPRWSPRGAVRAANASAAGNFLQVKVLEDD</sequence>
<keyword evidence="1" id="KW-0732">Signal</keyword>
<evidence type="ECO:0000313" key="3">
    <source>
        <dbReference type="Proteomes" id="UP001219525"/>
    </source>
</evidence>
<protein>
    <recommendedName>
        <fullName evidence="4">Secreted protein</fullName>
    </recommendedName>
</protein>
<organism evidence="2 3">
    <name type="scientific">Mycena pura</name>
    <dbReference type="NCBI Taxonomy" id="153505"/>
    <lineage>
        <taxon>Eukaryota</taxon>
        <taxon>Fungi</taxon>
        <taxon>Dikarya</taxon>
        <taxon>Basidiomycota</taxon>
        <taxon>Agaricomycotina</taxon>
        <taxon>Agaricomycetes</taxon>
        <taxon>Agaricomycetidae</taxon>
        <taxon>Agaricales</taxon>
        <taxon>Marasmiineae</taxon>
        <taxon>Mycenaceae</taxon>
        <taxon>Mycena</taxon>
    </lineage>
</organism>
<keyword evidence="3" id="KW-1185">Reference proteome</keyword>
<evidence type="ECO:0008006" key="4">
    <source>
        <dbReference type="Google" id="ProtNLM"/>
    </source>
</evidence>
<accession>A0AAD6USP6</accession>
<name>A0AAD6USP6_9AGAR</name>
<gene>
    <name evidence="2" type="ORF">GGX14DRAFT_578449</name>
</gene>
<dbReference type="Proteomes" id="UP001219525">
    <property type="component" value="Unassembled WGS sequence"/>
</dbReference>
<reference evidence="2" key="1">
    <citation type="submission" date="2023-03" db="EMBL/GenBank/DDBJ databases">
        <title>Massive genome expansion in bonnet fungi (Mycena s.s.) driven by repeated elements and novel gene families across ecological guilds.</title>
        <authorList>
            <consortium name="Lawrence Berkeley National Laboratory"/>
            <person name="Harder C.B."/>
            <person name="Miyauchi S."/>
            <person name="Viragh M."/>
            <person name="Kuo A."/>
            <person name="Thoen E."/>
            <person name="Andreopoulos B."/>
            <person name="Lu D."/>
            <person name="Skrede I."/>
            <person name="Drula E."/>
            <person name="Henrissat B."/>
            <person name="Morin E."/>
            <person name="Kohler A."/>
            <person name="Barry K."/>
            <person name="LaButti K."/>
            <person name="Morin E."/>
            <person name="Salamov A."/>
            <person name="Lipzen A."/>
            <person name="Mereny Z."/>
            <person name="Hegedus B."/>
            <person name="Baldrian P."/>
            <person name="Stursova M."/>
            <person name="Weitz H."/>
            <person name="Taylor A."/>
            <person name="Grigoriev I.V."/>
            <person name="Nagy L.G."/>
            <person name="Martin F."/>
            <person name="Kauserud H."/>
        </authorList>
    </citation>
    <scope>NUCLEOTIDE SEQUENCE</scope>
    <source>
        <strain evidence="2">9144</strain>
    </source>
</reference>
<comment type="caution">
    <text evidence="2">The sequence shown here is derived from an EMBL/GenBank/DDBJ whole genome shotgun (WGS) entry which is preliminary data.</text>
</comment>